<organism evidence="1 3">
    <name type="scientific">Mesomycoplasma neurolyticum</name>
    <dbReference type="NCBI Taxonomy" id="2120"/>
    <lineage>
        <taxon>Bacteria</taxon>
        <taxon>Bacillati</taxon>
        <taxon>Mycoplasmatota</taxon>
        <taxon>Mycoplasmoidales</taxon>
        <taxon>Metamycoplasmataceae</taxon>
        <taxon>Mesomycoplasma</taxon>
    </lineage>
</organism>
<proteinExistence type="predicted"/>
<dbReference type="AlphaFoldDB" id="A0A449A6A9"/>
<protein>
    <submittedName>
        <fullName evidence="1">Uncharacterized protein</fullName>
    </submittedName>
</protein>
<reference evidence="1 3" key="1">
    <citation type="submission" date="2019-01" db="EMBL/GenBank/DDBJ databases">
        <authorList>
            <consortium name="Pathogen Informatics"/>
        </authorList>
    </citation>
    <scope>NUCLEOTIDE SEQUENCE [LARGE SCALE GENOMIC DNA]</scope>
    <source>
        <strain evidence="1 3">NCTC10166</strain>
        <plasmid evidence="3">4</plasmid>
    </source>
</reference>
<dbReference type="Proteomes" id="UP000289440">
    <property type="component" value="Plasmid 4"/>
</dbReference>
<geneLocation type="plasmid" evidence="2">
    <name>4</name>
</geneLocation>
<keyword evidence="2" id="KW-0614">Plasmid</keyword>
<accession>A0A449A6A9</accession>
<evidence type="ECO:0000313" key="3">
    <source>
        <dbReference type="Proteomes" id="UP000289440"/>
    </source>
</evidence>
<dbReference type="Proteomes" id="UP000289440">
    <property type="component" value="Chromosome"/>
</dbReference>
<dbReference type="EMBL" id="LR214954">
    <property type="protein sequence ID" value="VEU59913.1"/>
    <property type="molecule type" value="Genomic_DNA"/>
</dbReference>
<sequence length="37" mass="4434">MKTIKLIKLMIKNFKGINTEENKKKSISKFHYLKPKI</sequence>
<dbReference type="KEGG" id="mnu:NCTC10166_00759"/>
<evidence type="ECO:0000313" key="2">
    <source>
        <dbReference type="EMBL" id="VEU59913.1"/>
    </source>
</evidence>
<evidence type="ECO:0000313" key="1">
    <source>
        <dbReference type="EMBL" id="VEU59774.1"/>
    </source>
</evidence>
<name>A0A449A6A9_9BACT</name>
<dbReference type="EMBL" id="LR214951">
    <property type="protein sequence ID" value="VEU59774.1"/>
    <property type="molecule type" value="Genomic_DNA"/>
</dbReference>
<keyword evidence="3" id="KW-1185">Reference proteome</keyword>
<dbReference type="KEGG" id="mnu:NCTC10166_00900"/>
<gene>
    <name evidence="1" type="ORF">NCTC10166_00759</name>
    <name evidence="2" type="ORF">NCTC10166_00900</name>
</gene>